<keyword evidence="2" id="KW-1185">Reference proteome</keyword>
<evidence type="ECO:0000313" key="2">
    <source>
        <dbReference type="Proteomes" id="UP000321567"/>
    </source>
</evidence>
<accession>A0A512HCA3</accession>
<name>A0A512HCA3_9PROT</name>
<reference evidence="1 2" key="1">
    <citation type="submission" date="2019-07" db="EMBL/GenBank/DDBJ databases">
        <title>Whole genome shotgun sequence of Rhodospirillum oryzae NBRC 107573.</title>
        <authorList>
            <person name="Hosoyama A."/>
            <person name="Uohara A."/>
            <person name="Ohji S."/>
            <person name="Ichikawa N."/>
        </authorList>
    </citation>
    <scope>NUCLEOTIDE SEQUENCE [LARGE SCALE GENOMIC DNA]</scope>
    <source>
        <strain evidence="1 2">NBRC 107573</strain>
    </source>
</reference>
<organism evidence="1 2">
    <name type="scientific">Pararhodospirillum oryzae</name>
    <dbReference type="NCBI Taxonomy" id="478448"/>
    <lineage>
        <taxon>Bacteria</taxon>
        <taxon>Pseudomonadati</taxon>
        <taxon>Pseudomonadota</taxon>
        <taxon>Alphaproteobacteria</taxon>
        <taxon>Rhodospirillales</taxon>
        <taxon>Rhodospirillaceae</taxon>
        <taxon>Pararhodospirillum</taxon>
    </lineage>
</organism>
<gene>
    <name evidence="1" type="ORF">ROR02_31980</name>
</gene>
<evidence type="ECO:0000313" key="1">
    <source>
        <dbReference type="EMBL" id="GEO83067.1"/>
    </source>
</evidence>
<comment type="caution">
    <text evidence="1">The sequence shown here is derived from an EMBL/GenBank/DDBJ whole genome shotgun (WGS) entry which is preliminary data.</text>
</comment>
<proteinExistence type="predicted"/>
<dbReference type="Proteomes" id="UP000321567">
    <property type="component" value="Unassembled WGS sequence"/>
</dbReference>
<protein>
    <submittedName>
        <fullName evidence="1">Uncharacterized protein</fullName>
    </submittedName>
</protein>
<dbReference type="AlphaFoldDB" id="A0A512HCA3"/>
<sequence>MADLNPWDKIDDYTRLTATRGTRVGERCEVCIFNAQINKPSTRDDNEDVMMSLPFTARPQTGGGDNEVCIRFL</sequence>
<dbReference type="EMBL" id="BJZO01000202">
    <property type="protein sequence ID" value="GEO83067.1"/>
    <property type="molecule type" value="Genomic_DNA"/>
</dbReference>